<evidence type="ECO:0000313" key="4">
    <source>
        <dbReference type="EMBL" id="MBL0887389.1"/>
    </source>
</evidence>
<dbReference type="InterPro" id="IPR002173">
    <property type="entry name" value="Carboh/pur_kinase_PfkB_CS"/>
</dbReference>
<name>A0ABS1LMS8_9MICO</name>
<evidence type="ECO:0000259" key="3">
    <source>
        <dbReference type="Pfam" id="PF00294"/>
    </source>
</evidence>
<dbReference type="PANTHER" id="PTHR10584">
    <property type="entry name" value="SUGAR KINASE"/>
    <property type="match status" value="1"/>
</dbReference>
<keyword evidence="1" id="KW-0808">Transferase</keyword>
<sequence length="284" mass="29352">MSTPTTVVVGPASWNTLVRLDALPEPRPHTVFARETVRTVGGTSAGKALHLADLGTAATLVTAVGDDPEAELVLGALARAGDRLEVLAHRAPGPTEQHLNLMTDAGERVSVYLAVPAEPARLDDAHVAERLAAADNVVLDLAASSLELLDAARAGGAELWTDLHDYDGVSEFHQPFANACSHIFLNDDGTDDHAGVMRALLDRGATTVVCTLGARGAVALTRDGWAECPAEPAEIVDTNGAGDAFFAGFLTAHLTGASTGECLRAGARQAVRALGSPHLAPLLG</sequence>
<protein>
    <submittedName>
        <fullName evidence="4">Carbohydrate kinase family protein</fullName>
    </submittedName>
</protein>
<dbReference type="RefSeq" id="WP_201848418.1">
    <property type="nucleotide sequence ID" value="NZ_JABBYC010000027.1"/>
</dbReference>
<dbReference type="EMBL" id="JABBYC010000027">
    <property type="protein sequence ID" value="MBL0887389.1"/>
    <property type="molecule type" value="Genomic_DNA"/>
</dbReference>
<dbReference type="InterPro" id="IPR011611">
    <property type="entry name" value="PfkB_dom"/>
</dbReference>
<feature type="domain" description="Carbohydrate kinase PfkB" evidence="3">
    <location>
        <begin position="24"/>
        <end position="271"/>
    </location>
</feature>
<evidence type="ECO:0000256" key="1">
    <source>
        <dbReference type="ARBA" id="ARBA00022679"/>
    </source>
</evidence>
<evidence type="ECO:0000313" key="5">
    <source>
        <dbReference type="Proteomes" id="UP000675409"/>
    </source>
</evidence>
<evidence type="ECO:0000256" key="2">
    <source>
        <dbReference type="ARBA" id="ARBA00022777"/>
    </source>
</evidence>
<keyword evidence="5" id="KW-1185">Reference proteome</keyword>
<accession>A0ABS1LMS8</accession>
<dbReference type="PROSITE" id="PS00584">
    <property type="entry name" value="PFKB_KINASES_2"/>
    <property type="match status" value="1"/>
</dbReference>
<dbReference type="Proteomes" id="UP000675409">
    <property type="component" value="Unassembled WGS sequence"/>
</dbReference>
<gene>
    <name evidence="4" type="ORF">HGK34_14065</name>
</gene>
<keyword evidence="2 4" id="KW-0418">Kinase</keyword>
<proteinExistence type="predicted"/>
<comment type="caution">
    <text evidence="4">The sequence shown here is derived from an EMBL/GenBank/DDBJ whole genome shotgun (WGS) entry which is preliminary data.</text>
</comment>
<reference evidence="4 5" key="1">
    <citation type="journal article" date="2021" name="Arch. Microbiol.">
        <title>Myceligenerans indicum sp. nov., an actinobacterium isolated from mangrove sediment of Sundarbans, India.</title>
        <authorList>
            <person name="Asha K."/>
            <person name="Bhadury P."/>
        </authorList>
    </citation>
    <scope>NUCLEOTIDE SEQUENCE [LARGE SCALE GENOMIC DNA]</scope>
    <source>
        <strain evidence="4 5">I2</strain>
    </source>
</reference>
<dbReference type="Pfam" id="PF00294">
    <property type="entry name" value="PfkB"/>
    <property type="match status" value="1"/>
</dbReference>
<dbReference type="Gene3D" id="3.40.1190.20">
    <property type="match status" value="1"/>
</dbReference>
<organism evidence="4 5">
    <name type="scientific">Myceligenerans indicum</name>
    <dbReference type="NCBI Taxonomy" id="2593663"/>
    <lineage>
        <taxon>Bacteria</taxon>
        <taxon>Bacillati</taxon>
        <taxon>Actinomycetota</taxon>
        <taxon>Actinomycetes</taxon>
        <taxon>Micrococcales</taxon>
        <taxon>Promicromonosporaceae</taxon>
        <taxon>Myceligenerans</taxon>
    </lineage>
</organism>
<dbReference type="GO" id="GO:0016301">
    <property type="term" value="F:kinase activity"/>
    <property type="evidence" value="ECO:0007669"/>
    <property type="project" value="UniProtKB-KW"/>
</dbReference>
<dbReference type="PANTHER" id="PTHR10584:SF166">
    <property type="entry name" value="RIBOKINASE"/>
    <property type="match status" value="1"/>
</dbReference>
<dbReference type="InterPro" id="IPR029056">
    <property type="entry name" value="Ribokinase-like"/>
</dbReference>
<dbReference type="SUPFAM" id="SSF53613">
    <property type="entry name" value="Ribokinase-like"/>
    <property type="match status" value="1"/>
</dbReference>